<comment type="subunit">
    <text evidence="2 9">Homotetramer.</text>
</comment>
<feature type="binding site" evidence="9">
    <location>
        <position position="127"/>
    </location>
    <ligand>
        <name>L-citrulline</name>
        <dbReference type="ChEBI" id="CHEBI:57743"/>
    </ligand>
</feature>
<evidence type="ECO:0000256" key="6">
    <source>
        <dbReference type="ARBA" id="ARBA00022605"/>
    </source>
</evidence>
<feature type="binding site" evidence="9">
    <location>
        <position position="273"/>
    </location>
    <ligand>
        <name>L-citrulline</name>
        <dbReference type="ChEBI" id="CHEBI:57743"/>
    </ligand>
</feature>
<dbReference type="InterPro" id="IPR048267">
    <property type="entry name" value="Arginosuc_syn_N"/>
</dbReference>
<dbReference type="PANTHER" id="PTHR11587">
    <property type="entry name" value="ARGININOSUCCINATE SYNTHASE"/>
    <property type="match status" value="1"/>
</dbReference>
<comment type="caution">
    <text evidence="12">The sequence shown here is derived from an EMBL/GenBank/DDBJ whole genome shotgun (WGS) entry which is preliminary data.</text>
</comment>
<dbReference type="GO" id="GO:0005737">
    <property type="term" value="C:cytoplasm"/>
    <property type="evidence" value="ECO:0007669"/>
    <property type="project" value="UniProtKB-SubCell"/>
</dbReference>
<accession>A0A2H0LT15</accession>
<gene>
    <name evidence="9" type="primary">argG</name>
    <name evidence="12" type="ORF">COV74_00560</name>
</gene>
<dbReference type="GO" id="GO:0004055">
    <property type="term" value="F:argininosuccinate synthase activity"/>
    <property type="evidence" value="ECO:0007669"/>
    <property type="project" value="UniProtKB-UniRule"/>
</dbReference>
<feature type="binding site" evidence="9">
    <location>
        <position position="176"/>
    </location>
    <ligand>
        <name>L-citrulline</name>
        <dbReference type="ChEBI" id="CHEBI:57743"/>
    </ligand>
</feature>
<dbReference type="Pfam" id="PF20979">
    <property type="entry name" value="Arginosuc_syn_C"/>
    <property type="match status" value="1"/>
</dbReference>
<dbReference type="GO" id="GO:0005524">
    <property type="term" value="F:ATP binding"/>
    <property type="evidence" value="ECO:0007669"/>
    <property type="project" value="UniProtKB-UniRule"/>
</dbReference>
<sequence length="402" mass="45074">MKVEKLVLAYSGGLDTSCAVKWLIERYGVEVICFSAFIGETPNRQLLERKAKSAGASKVYIEDLKNEFAESFILPALWAHARYEGKYPMATALGRPLIAKHLVRIAQKEKAKYIAHGCTGKGNDQVRLEVGIRTLDPSFKIIAPLREWEFKTREEEIEYAAKNQIIVSATKKSPYSIDKNIWGIAIEAGILEDAWREAPESAFVMTRPPAKTPAKPAYLNIGFENGKPVSLNGKRMPIVKLIESLNRTGGRYGVGRMDQIENRLVGIKSREVYEAPAAVLLLTAHEELEGLVMDRTFLHYKRVISERYAELVYDGMWFSPLKQALDAFFAAHQSKVTGFVRIKLDRGNAMVVGRKSPYSLYSEALATYGKGDTFDRKAAEGFMKIWGLPYEGQGASVKRKKP</sequence>
<dbReference type="CDD" id="cd01999">
    <property type="entry name" value="ASS"/>
    <property type="match status" value="1"/>
</dbReference>
<dbReference type="SUPFAM" id="SSF69864">
    <property type="entry name" value="Argininosuccinate synthetase, C-terminal domain"/>
    <property type="match status" value="1"/>
</dbReference>
<dbReference type="Gene3D" id="3.40.50.620">
    <property type="entry name" value="HUPs"/>
    <property type="match status" value="1"/>
</dbReference>
<feature type="binding site" evidence="9">
    <location>
        <position position="124"/>
    </location>
    <ligand>
        <name>L-aspartate</name>
        <dbReference type="ChEBI" id="CHEBI:29991"/>
    </ligand>
</feature>
<keyword evidence="5 9" id="KW-0436">Ligase</keyword>
<keyword evidence="7 9" id="KW-0547">Nucleotide-binding</keyword>
<dbReference type="PROSITE" id="PS00564">
    <property type="entry name" value="ARGININOSUCCIN_SYN_1"/>
    <property type="match status" value="1"/>
</dbReference>
<keyword evidence="8 9" id="KW-0067">ATP-binding</keyword>
<evidence type="ECO:0000256" key="3">
    <source>
        <dbReference type="ARBA" id="ARBA00012286"/>
    </source>
</evidence>
<comment type="subcellular location">
    <subcellularLocation>
        <location evidence="9">Cytoplasm</location>
    </subcellularLocation>
</comment>
<dbReference type="EMBL" id="PCVY01000004">
    <property type="protein sequence ID" value="PIQ87506.1"/>
    <property type="molecule type" value="Genomic_DNA"/>
</dbReference>
<dbReference type="AlphaFoldDB" id="A0A2H0LT15"/>
<dbReference type="Gene3D" id="1.20.5.470">
    <property type="entry name" value="Single helix bin"/>
    <property type="match status" value="1"/>
</dbReference>
<name>A0A2H0LT15_9BACT</name>
<dbReference type="EC" id="6.3.4.5" evidence="3 9"/>
<evidence type="ECO:0000259" key="11">
    <source>
        <dbReference type="Pfam" id="PF20979"/>
    </source>
</evidence>
<dbReference type="NCBIfam" id="TIGR00032">
    <property type="entry name" value="argG"/>
    <property type="match status" value="1"/>
</dbReference>
<dbReference type="Proteomes" id="UP000230859">
    <property type="component" value="Unassembled WGS sequence"/>
</dbReference>
<evidence type="ECO:0000256" key="1">
    <source>
        <dbReference type="ARBA" id="ARBA00004967"/>
    </source>
</evidence>
<dbReference type="FunFam" id="3.40.50.620:FF:000019">
    <property type="entry name" value="Argininosuccinate synthase"/>
    <property type="match status" value="1"/>
</dbReference>
<keyword evidence="6 9" id="KW-0028">Amino-acid biosynthesis</keyword>
<feature type="binding site" evidence="9">
    <location>
        <position position="117"/>
    </location>
    <ligand>
        <name>ATP</name>
        <dbReference type="ChEBI" id="CHEBI:30616"/>
    </ligand>
</feature>
<feature type="domain" description="Arginosuccinate synthase C-terminal" evidence="11">
    <location>
        <begin position="175"/>
        <end position="389"/>
    </location>
</feature>
<proteinExistence type="inferred from homology"/>
<comment type="pathway">
    <text evidence="1 9">Amino-acid biosynthesis; L-arginine biosynthesis; L-arginine from L-ornithine and carbamoyl phosphate: step 2/3.</text>
</comment>
<dbReference type="InterPro" id="IPR023434">
    <property type="entry name" value="Arginosuc_synth_type_1_subfam"/>
</dbReference>
<evidence type="ECO:0000313" key="13">
    <source>
        <dbReference type="Proteomes" id="UP000230859"/>
    </source>
</evidence>
<dbReference type="InterPro" id="IPR024074">
    <property type="entry name" value="AS_cat/multimer_dom_body"/>
</dbReference>
<organism evidence="12 13">
    <name type="scientific">Candidatus Abzuiibacterium crystallinum</name>
    <dbReference type="NCBI Taxonomy" id="1974748"/>
    <lineage>
        <taxon>Bacteria</taxon>
        <taxon>Pseudomonadati</taxon>
        <taxon>Candidatus Omnitrophota</taxon>
        <taxon>Candidatus Abzuiibacterium</taxon>
    </lineage>
</organism>
<feature type="binding site" evidence="9">
    <location>
        <position position="87"/>
    </location>
    <ligand>
        <name>L-citrulline</name>
        <dbReference type="ChEBI" id="CHEBI:57743"/>
    </ligand>
</feature>
<dbReference type="UniPathway" id="UPA00068">
    <property type="reaction ID" value="UER00113"/>
</dbReference>
<feature type="domain" description="Arginosuccinate synthase-like N-terminal" evidence="10">
    <location>
        <begin position="5"/>
        <end position="165"/>
    </location>
</feature>
<dbReference type="NCBIfam" id="NF001770">
    <property type="entry name" value="PRK00509.1"/>
    <property type="match status" value="1"/>
</dbReference>
<dbReference type="InterPro" id="IPR001518">
    <property type="entry name" value="Arginosuc_synth"/>
</dbReference>
<dbReference type="InterPro" id="IPR018223">
    <property type="entry name" value="Arginosuc_synth_CS"/>
</dbReference>
<evidence type="ECO:0000256" key="4">
    <source>
        <dbReference type="ARBA" id="ARBA00022571"/>
    </source>
</evidence>
<evidence type="ECO:0000313" key="12">
    <source>
        <dbReference type="EMBL" id="PIQ87506.1"/>
    </source>
</evidence>
<comment type="catalytic activity">
    <reaction evidence="9">
        <text>L-citrulline + L-aspartate + ATP = 2-(N(omega)-L-arginino)succinate + AMP + diphosphate + H(+)</text>
        <dbReference type="Rhea" id="RHEA:10932"/>
        <dbReference type="ChEBI" id="CHEBI:15378"/>
        <dbReference type="ChEBI" id="CHEBI:29991"/>
        <dbReference type="ChEBI" id="CHEBI:30616"/>
        <dbReference type="ChEBI" id="CHEBI:33019"/>
        <dbReference type="ChEBI" id="CHEBI:57472"/>
        <dbReference type="ChEBI" id="CHEBI:57743"/>
        <dbReference type="ChEBI" id="CHEBI:456215"/>
        <dbReference type="EC" id="6.3.4.5"/>
    </reaction>
</comment>
<dbReference type="InterPro" id="IPR048268">
    <property type="entry name" value="Arginosuc_syn_C"/>
</dbReference>
<evidence type="ECO:0000256" key="5">
    <source>
        <dbReference type="ARBA" id="ARBA00022598"/>
    </source>
</evidence>
<dbReference type="GO" id="GO:0000050">
    <property type="term" value="P:urea cycle"/>
    <property type="evidence" value="ECO:0007669"/>
    <property type="project" value="TreeGrafter"/>
</dbReference>
<evidence type="ECO:0000256" key="8">
    <source>
        <dbReference type="ARBA" id="ARBA00022840"/>
    </source>
</evidence>
<dbReference type="PANTHER" id="PTHR11587:SF2">
    <property type="entry name" value="ARGININOSUCCINATE SYNTHASE"/>
    <property type="match status" value="1"/>
</dbReference>
<dbReference type="InterPro" id="IPR014729">
    <property type="entry name" value="Rossmann-like_a/b/a_fold"/>
</dbReference>
<keyword evidence="9" id="KW-0963">Cytoplasm</keyword>
<evidence type="ECO:0000259" key="10">
    <source>
        <dbReference type="Pfam" id="PF00764"/>
    </source>
</evidence>
<comment type="similarity">
    <text evidence="9">Belongs to the argininosuccinate synthase family. Type 1 subfamily.</text>
</comment>
<feature type="binding site" evidence="9">
    <location>
        <position position="123"/>
    </location>
    <ligand>
        <name>L-aspartate</name>
        <dbReference type="ChEBI" id="CHEBI:29991"/>
    </ligand>
</feature>
<dbReference type="Pfam" id="PF00764">
    <property type="entry name" value="Arginosuc_synth"/>
    <property type="match status" value="1"/>
</dbReference>
<feature type="binding site" evidence="9">
    <location>
        <position position="36"/>
    </location>
    <ligand>
        <name>ATP</name>
        <dbReference type="ChEBI" id="CHEBI:30616"/>
    </ligand>
</feature>
<reference evidence="12 13" key="1">
    <citation type="submission" date="2017-09" db="EMBL/GenBank/DDBJ databases">
        <title>Depth-based differentiation of microbial function through sediment-hosted aquifers and enrichment of novel symbionts in the deep terrestrial subsurface.</title>
        <authorList>
            <person name="Probst A.J."/>
            <person name="Ladd B."/>
            <person name="Jarett J.K."/>
            <person name="Geller-Mcgrath D.E."/>
            <person name="Sieber C.M."/>
            <person name="Emerson J.B."/>
            <person name="Anantharaman K."/>
            <person name="Thomas B.C."/>
            <person name="Malmstrom R."/>
            <person name="Stieglmeier M."/>
            <person name="Klingl A."/>
            <person name="Woyke T."/>
            <person name="Ryan C.M."/>
            <person name="Banfield J.F."/>
        </authorList>
    </citation>
    <scope>NUCLEOTIDE SEQUENCE [LARGE SCALE GENOMIC DNA]</scope>
    <source>
        <strain evidence="12">CG11_big_fil_rev_8_21_14_0_20_45_26</strain>
    </source>
</reference>
<feature type="binding site" evidence="9">
    <location>
        <position position="123"/>
    </location>
    <ligand>
        <name>L-citrulline</name>
        <dbReference type="ChEBI" id="CHEBI:57743"/>
    </ligand>
</feature>
<dbReference type="GO" id="GO:0000053">
    <property type="term" value="P:argininosuccinate metabolic process"/>
    <property type="evidence" value="ECO:0007669"/>
    <property type="project" value="TreeGrafter"/>
</dbReference>
<dbReference type="FunFam" id="3.90.1260.10:FF:000007">
    <property type="entry name" value="Argininosuccinate synthase"/>
    <property type="match status" value="1"/>
</dbReference>
<protein>
    <recommendedName>
        <fullName evidence="3 9">Argininosuccinate synthase</fullName>
        <ecNumber evidence="3 9">6.3.4.5</ecNumber>
    </recommendedName>
    <alternativeName>
        <fullName evidence="9">Citrulline--aspartate ligase</fullName>
    </alternativeName>
</protein>
<feature type="binding site" evidence="9">
    <location>
        <begin position="9"/>
        <end position="17"/>
    </location>
    <ligand>
        <name>ATP</name>
        <dbReference type="ChEBI" id="CHEBI:30616"/>
    </ligand>
</feature>
<evidence type="ECO:0000256" key="2">
    <source>
        <dbReference type="ARBA" id="ARBA00011881"/>
    </source>
</evidence>
<feature type="binding site" evidence="9">
    <location>
        <position position="261"/>
    </location>
    <ligand>
        <name>L-citrulline</name>
        <dbReference type="ChEBI" id="CHEBI:57743"/>
    </ligand>
</feature>
<feature type="binding site" evidence="9">
    <location>
        <position position="119"/>
    </location>
    <ligand>
        <name>L-aspartate</name>
        <dbReference type="ChEBI" id="CHEBI:29991"/>
    </ligand>
</feature>
<dbReference type="GO" id="GO:0006526">
    <property type="term" value="P:L-arginine biosynthetic process"/>
    <property type="evidence" value="ECO:0007669"/>
    <property type="project" value="UniProtKB-UniRule"/>
</dbReference>
<evidence type="ECO:0000256" key="7">
    <source>
        <dbReference type="ARBA" id="ARBA00022741"/>
    </source>
</evidence>
<comment type="caution">
    <text evidence="9">Lacks conserved residue(s) required for the propagation of feature annotation.</text>
</comment>
<dbReference type="SUPFAM" id="SSF52402">
    <property type="entry name" value="Adenine nucleotide alpha hydrolases-like"/>
    <property type="match status" value="1"/>
</dbReference>
<evidence type="ECO:0000256" key="9">
    <source>
        <dbReference type="HAMAP-Rule" id="MF_00005"/>
    </source>
</evidence>
<keyword evidence="4 9" id="KW-0055">Arginine biosynthesis</keyword>
<dbReference type="Gene3D" id="3.90.1260.10">
    <property type="entry name" value="Argininosuccinate synthetase, chain A, domain 2"/>
    <property type="match status" value="1"/>
</dbReference>
<dbReference type="HAMAP" id="MF_00005">
    <property type="entry name" value="Arg_succ_synth_type1"/>
    <property type="match status" value="1"/>
</dbReference>